<comment type="subcellular location">
    <subcellularLocation>
        <location evidence="1">Cytoplasm</location>
    </subcellularLocation>
</comment>
<proteinExistence type="inferred from homology"/>
<keyword evidence="9" id="KW-0460">Magnesium</keyword>
<dbReference type="GO" id="GO:0005524">
    <property type="term" value="F:ATP binding"/>
    <property type="evidence" value="ECO:0007669"/>
    <property type="project" value="UniProtKB-KW"/>
</dbReference>
<keyword evidence="8" id="KW-0067">ATP-binding</keyword>
<evidence type="ECO:0000256" key="8">
    <source>
        <dbReference type="ARBA" id="ARBA00022840"/>
    </source>
</evidence>
<dbReference type="InterPro" id="IPR027417">
    <property type="entry name" value="P-loop_NTPase"/>
</dbReference>
<keyword evidence="6" id="KW-0479">Metal-binding</keyword>
<comment type="similarity">
    <text evidence="2">Belongs to the TsaE family.</text>
</comment>
<dbReference type="InterPro" id="IPR003442">
    <property type="entry name" value="T6A_TsaE"/>
</dbReference>
<evidence type="ECO:0000256" key="10">
    <source>
        <dbReference type="ARBA" id="ARBA00032441"/>
    </source>
</evidence>
<protein>
    <recommendedName>
        <fullName evidence="3">tRNA threonylcarbamoyladenosine biosynthesis protein TsaE</fullName>
    </recommendedName>
    <alternativeName>
        <fullName evidence="10">t(6)A37 threonylcarbamoyladenosine biosynthesis protein TsaE</fullName>
    </alternativeName>
</protein>
<dbReference type="Gene3D" id="3.40.50.300">
    <property type="entry name" value="P-loop containing nucleotide triphosphate hydrolases"/>
    <property type="match status" value="1"/>
</dbReference>
<dbReference type="PANTHER" id="PTHR33540">
    <property type="entry name" value="TRNA THREONYLCARBAMOYLADENOSINE BIOSYNTHESIS PROTEIN TSAE"/>
    <property type="match status" value="1"/>
</dbReference>
<evidence type="ECO:0000256" key="9">
    <source>
        <dbReference type="ARBA" id="ARBA00022842"/>
    </source>
</evidence>
<accession>A0A521FEN3</accession>
<keyword evidence="7" id="KW-0547">Nucleotide-binding</keyword>
<name>A0A521FEN3_9BACL</name>
<keyword evidence="4" id="KW-0963">Cytoplasm</keyword>
<dbReference type="SUPFAM" id="SSF52540">
    <property type="entry name" value="P-loop containing nucleoside triphosphate hydrolases"/>
    <property type="match status" value="1"/>
</dbReference>
<dbReference type="PANTHER" id="PTHR33540:SF2">
    <property type="entry name" value="TRNA THREONYLCARBAMOYLADENOSINE BIOSYNTHESIS PROTEIN TSAE"/>
    <property type="match status" value="1"/>
</dbReference>
<evidence type="ECO:0000256" key="3">
    <source>
        <dbReference type="ARBA" id="ARBA00019010"/>
    </source>
</evidence>
<keyword evidence="12" id="KW-1185">Reference proteome</keyword>
<dbReference type="GO" id="GO:0005737">
    <property type="term" value="C:cytoplasm"/>
    <property type="evidence" value="ECO:0007669"/>
    <property type="project" value="UniProtKB-SubCell"/>
</dbReference>
<evidence type="ECO:0000256" key="4">
    <source>
        <dbReference type="ARBA" id="ARBA00022490"/>
    </source>
</evidence>
<dbReference type="AlphaFoldDB" id="A0A521FEN3"/>
<evidence type="ECO:0000313" key="12">
    <source>
        <dbReference type="Proteomes" id="UP000315636"/>
    </source>
</evidence>
<dbReference type="OrthoDB" id="9815896at2"/>
<keyword evidence="5" id="KW-0819">tRNA processing</keyword>
<dbReference type="NCBIfam" id="TIGR00150">
    <property type="entry name" value="T6A_YjeE"/>
    <property type="match status" value="1"/>
</dbReference>
<dbReference type="GO" id="GO:0046872">
    <property type="term" value="F:metal ion binding"/>
    <property type="evidence" value="ECO:0007669"/>
    <property type="project" value="UniProtKB-KW"/>
</dbReference>
<dbReference type="Proteomes" id="UP000315636">
    <property type="component" value="Unassembled WGS sequence"/>
</dbReference>
<reference evidence="11 12" key="1">
    <citation type="submission" date="2017-05" db="EMBL/GenBank/DDBJ databases">
        <authorList>
            <person name="Varghese N."/>
            <person name="Submissions S."/>
        </authorList>
    </citation>
    <scope>NUCLEOTIDE SEQUENCE [LARGE SCALE GENOMIC DNA]</scope>
    <source>
        <strain evidence="11 12">DSM 45474</strain>
    </source>
</reference>
<evidence type="ECO:0000256" key="5">
    <source>
        <dbReference type="ARBA" id="ARBA00022694"/>
    </source>
</evidence>
<gene>
    <name evidence="11" type="ORF">SAMN06264849_11730</name>
</gene>
<evidence type="ECO:0000256" key="1">
    <source>
        <dbReference type="ARBA" id="ARBA00004496"/>
    </source>
</evidence>
<organism evidence="11 12">
    <name type="scientific">Melghirimyces algeriensis</name>
    <dbReference type="NCBI Taxonomy" id="910412"/>
    <lineage>
        <taxon>Bacteria</taxon>
        <taxon>Bacillati</taxon>
        <taxon>Bacillota</taxon>
        <taxon>Bacilli</taxon>
        <taxon>Bacillales</taxon>
        <taxon>Thermoactinomycetaceae</taxon>
        <taxon>Melghirimyces</taxon>
    </lineage>
</organism>
<sequence>MDSNFCLFQTNSPRATRSLAMNLAKRLQPGDVITLEGDLGAGKTTFMQGVGKGLGIEAPIDSPTFTLIKEYEQGRIPLYHMDVYRLDSTVEELGWDEYFYGEGVTFVEWASRIQPLLPEDVIRIEIVRQENEVRMIKVEPPVNEVERICKGLSINEIAGD</sequence>
<evidence type="ECO:0000256" key="6">
    <source>
        <dbReference type="ARBA" id="ARBA00022723"/>
    </source>
</evidence>
<dbReference type="EMBL" id="FXTI01000017">
    <property type="protein sequence ID" value="SMO94444.1"/>
    <property type="molecule type" value="Genomic_DNA"/>
</dbReference>
<evidence type="ECO:0000256" key="2">
    <source>
        <dbReference type="ARBA" id="ARBA00007599"/>
    </source>
</evidence>
<dbReference type="Pfam" id="PF02367">
    <property type="entry name" value="TsaE"/>
    <property type="match status" value="1"/>
</dbReference>
<evidence type="ECO:0000313" key="11">
    <source>
        <dbReference type="EMBL" id="SMO94444.1"/>
    </source>
</evidence>
<evidence type="ECO:0000256" key="7">
    <source>
        <dbReference type="ARBA" id="ARBA00022741"/>
    </source>
</evidence>
<dbReference type="RefSeq" id="WP_142506801.1">
    <property type="nucleotide sequence ID" value="NZ_FXTI01000017.1"/>
</dbReference>
<dbReference type="GO" id="GO:0002949">
    <property type="term" value="P:tRNA threonylcarbamoyladenosine modification"/>
    <property type="evidence" value="ECO:0007669"/>
    <property type="project" value="InterPro"/>
</dbReference>